<dbReference type="Proteomes" id="UP000027190">
    <property type="component" value="Unassembled WGS sequence"/>
</dbReference>
<gene>
    <name evidence="4" type="ORF">HY30_00450</name>
</gene>
<evidence type="ECO:0000256" key="3">
    <source>
        <dbReference type="SAM" id="SignalP"/>
    </source>
</evidence>
<dbReference type="SUPFAM" id="SSF81901">
    <property type="entry name" value="HCP-like"/>
    <property type="match status" value="2"/>
</dbReference>
<dbReference type="RefSeq" id="WP_034735837.1">
    <property type="nucleotide sequence ID" value="NZ_AWFG01000001.1"/>
</dbReference>
<protein>
    <submittedName>
        <fullName evidence="4">Uncharacterized protein</fullName>
    </submittedName>
</protein>
<keyword evidence="3" id="KW-0732">Signal</keyword>
<comment type="caution">
    <text evidence="4">The sequence shown here is derived from an EMBL/GenBank/DDBJ whole genome shotgun (WGS) entry which is preliminary data.</text>
</comment>
<keyword evidence="2" id="KW-0677">Repeat</keyword>
<dbReference type="Pfam" id="PF08238">
    <property type="entry name" value="Sel1"/>
    <property type="match status" value="5"/>
</dbReference>
<dbReference type="AlphaFoldDB" id="A0A062UNG9"/>
<evidence type="ECO:0000256" key="1">
    <source>
        <dbReference type="ARBA" id="ARBA00008486"/>
    </source>
</evidence>
<comment type="similarity">
    <text evidence="1">Belongs to the hcp beta-lactamase family.</text>
</comment>
<dbReference type="OrthoDB" id="7615610at2"/>
<feature type="chain" id="PRO_5039903353" evidence="3">
    <location>
        <begin position="32"/>
        <end position="474"/>
    </location>
</feature>
<dbReference type="PANTHER" id="PTHR13891">
    <property type="entry name" value="CYTOCHROME C OXIDASE ASSEMBLY FACTOR 7"/>
    <property type="match status" value="1"/>
</dbReference>
<dbReference type="Gene3D" id="1.25.40.10">
    <property type="entry name" value="Tetratricopeptide repeat domain"/>
    <property type="match status" value="3"/>
</dbReference>
<dbReference type="PANTHER" id="PTHR13891:SF1">
    <property type="entry name" value="CYTOCHROME C OXIDASE ASSEMBLY FACTOR 7"/>
    <property type="match status" value="1"/>
</dbReference>
<dbReference type="InterPro" id="IPR006597">
    <property type="entry name" value="Sel1-like"/>
</dbReference>
<dbReference type="SMART" id="SM00671">
    <property type="entry name" value="SEL1"/>
    <property type="match status" value="6"/>
</dbReference>
<dbReference type="STRING" id="1280947.HY30_00450"/>
<proteinExistence type="inferred from homology"/>
<name>A0A062UNG9_9PROT</name>
<keyword evidence="5" id="KW-1185">Reference proteome</keyword>
<dbReference type="eggNOG" id="COG0790">
    <property type="taxonomic scope" value="Bacteria"/>
</dbReference>
<feature type="signal peptide" evidence="3">
    <location>
        <begin position="1"/>
        <end position="31"/>
    </location>
</feature>
<dbReference type="PATRIC" id="fig|1280947.3.peg.84"/>
<accession>A0A062UNG9</accession>
<reference evidence="4 5" key="1">
    <citation type="journal article" date="2014" name="Antonie Van Leeuwenhoek">
        <title>Hyphomonas beringensis sp. nov. and Hyphomonas chukchiensis sp. nov., isolated from surface seawater of the Bering Sea and Chukchi Sea.</title>
        <authorList>
            <person name="Li C."/>
            <person name="Lai Q."/>
            <person name="Li G."/>
            <person name="Dong C."/>
            <person name="Wang J."/>
            <person name="Liao Y."/>
            <person name="Shao Z."/>
        </authorList>
    </citation>
    <scope>NUCLEOTIDE SEQUENCE [LARGE SCALE GENOMIC DNA]</scope>
    <source>
        <strain evidence="4 5">BH-BN04-4</strain>
    </source>
</reference>
<organism evidence="4 5">
    <name type="scientific">Hyphomonas chukchiensis</name>
    <dbReference type="NCBI Taxonomy" id="1280947"/>
    <lineage>
        <taxon>Bacteria</taxon>
        <taxon>Pseudomonadati</taxon>
        <taxon>Pseudomonadota</taxon>
        <taxon>Alphaproteobacteria</taxon>
        <taxon>Hyphomonadales</taxon>
        <taxon>Hyphomonadaceae</taxon>
        <taxon>Hyphomonas</taxon>
    </lineage>
</organism>
<evidence type="ECO:0000313" key="4">
    <source>
        <dbReference type="EMBL" id="KCZ60835.1"/>
    </source>
</evidence>
<sequence>MTSLSFPPPVKQFLAAIVAASILTACTQSGAGDFAANVTETDWADEPYSVILSRVDDVPAFREALETGKKIRSANEQTVIGLAKVYGWRIEQDVSAGLAMLETACDRDQMRACQSIGWVIAQQNNPQSVSRRMGYHSRACEGGVVLACAGLTEAYANGHGTEKSVEKALAYAEISCRDMSTRGCANAASYLIAVLPDQAEAKLKQACDVDNIHACENLGLALLKGVYGEDRVAEAAKPYERGCLASSAQSCTQLVNGMITDKLTPADANSVLLMSETLCRAGATETCLQLAYHFGRAGAAPHPARSFRAANAGCNQGDITMCRWLAEDHRDGVGTPKNLEKAQSLYAWLCENGELVNCQDAAELKLLLTNAKAPEETGTTTCDFGDAEACRTLAWEYATGDKRAQDTARATQLFQAGCDKGNANSCIDLGSLNDWAMFGVAEDKEAARELYVRACDMGSKDGCDLLDQSLSAAR</sequence>
<evidence type="ECO:0000313" key="5">
    <source>
        <dbReference type="Proteomes" id="UP000027190"/>
    </source>
</evidence>
<dbReference type="EMBL" id="AWFG01000001">
    <property type="protein sequence ID" value="KCZ60835.1"/>
    <property type="molecule type" value="Genomic_DNA"/>
</dbReference>
<dbReference type="InterPro" id="IPR011990">
    <property type="entry name" value="TPR-like_helical_dom_sf"/>
</dbReference>
<dbReference type="InterPro" id="IPR040239">
    <property type="entry name" value="HcpB-like"/>
</dbReference>
<evidence type="ECO:0000256" key="2">
    <source>
        <dbReference type="ARBA" id="ARBA00022737"/>
    </source>
</evidence>